<name>A0A1J1IYD2_9DIPT</name>
<protein>
    <submittedName>
        <fullName evidence="1">CLUMA_CG016838, isoform A</fullName>
    </submittedName>
</protein>
<dbReference type="AlphaFoldDB" id="A0A1J1IYD2"/>
<organism evidence="1 2">
    <name type="scientific">Clunio marinus</name>
    <dbReference type="NCBI Taxonomy" id="568069"/>
    <lineage>
        <taxon>Eukaryota</taxon>
        <taxon>Metazoa</taxon>
        <taxon>Ecdysozoa</taxon>
        <taxon>Arthropoda</taxon>
        <taxon>Hexapoda</taxon>
        <taxon>Insecta</taxon>
        <taxon>Pterygota</taxon>
        <taxon>Neoptera</taxon>
        <taxon>Endopterygota</taxon>
        <taxon>Diptera</taxon>
        <taxon>Nematocera</taxon>
        <taxon>Chironomoidea</taxon>
        <taxon>Chironomidae</taxon>
        <taxon>Clunio</taxon>
    </lineage>
</organism>
<evidence type="ECO:0000313" key="1">
    <source>
        <dbReference type="EMBL" id="CRL03585.1"/>
    </source>
</evidence>
<gene>
    <name evidence="1" type="ORF">CLUMA_CG016838</name>
</gene>
<accession>A0A1J1IYD2</accession>
<dbReference type="Proteomes" id="UP000183832">
    <property type="component" value="Unassembled WGS sequence"/>
</dbReference>
<proteinExistence type="predicted"/>
<evidence type="ECO:0000313" key="2">
    <source>
        <dbReference type="Proteomes" id="UP000183832"/>
    </source>
</evidence>
<dbReference type="EMBL" id="CVRI01000059">
    <property type="protein sequence ID" value="CRL03585.1"/>
    <property type="molecule type" value="Genomic_DNA"/>
</dbReference>
<keyword evidence="2" id="KW-1185">Reference proteome</keyword>
<sequence length="122" mass="14070">MWKAINDDHEASLELYGRSKQTMFALIHFNLRTGNEIHLYSKLKQITLSPPPPLDTTKQSFKIPSMSYILMFYKDSQNANVTTNATGLGKAKTMTESSKSFFRPLPYLEAFLTKARMLFLWQ</sequence>
<reference evidence="1 2" key="1">
    <citation type="submission" date="2015-04" db="EMBL/GenBank/DDBJ databases">
        <authorList>
            <person name="Syromyatnikov M.Y."/>
            <person name="Popov V.N."/>
        </authorList>
    </citation>
    <scope>NUCLEOTIDE SEQUENCE [LARGE SCALE GENOMIC DNA]</scope>
</reference>